<accession>A0A1I2VPB6</accession>
<evidence type="ECO:0000259" key="5">
    <source>
        <dbReference type="Pfam" id="PF03717"/>
    </source>
</evidence>
<dbReference type="GO" id="GO:0046677">
    <property type="term" value="P:response to antibiotic"/>
    <property type="evidence" value="ECO:0007669"/>
    <property type="project" value="InterPro"/>
</dbReference>
<proteinExistence type="inferred from homology"/>
<evidence type="ECO:0000313" key="7">
    <source>
        <dbReference type="EMBL" id="SFG90097.1"/>
    </source>
</evidence>
<dbReference type="PANTHER" id="PTHR30627">
    <property type="entry name" value="PEPTIDOGLYCAN D,D-TRANSPEPTIDASE"/>
    <property type="match status" value="1"/>
</dbReference>
<feature type="domain" description="NTF2-like N-terminal transpeptidase" evidence="6">
    <location>
        <begin position="31"/>
        <end position="146"/>
    </location>
</feature>
<dbReference type="InterPro" id="IPR007887">
    <property type="entry name" value="MecA_N"/>
</dbReference>
<keyword evidence="3" id="KW-0472">Membrane</keyword>
<keyword evidence="8" id="KW-1185">Reference proteome</keyword>
<dbReference type="Pfam" id="PF05223">
    <property type="entry name" value="MecA_N"/>
    <property type="match status" value="1"/>
</dbReference>
<dbReference type="GO" id="GO:0008658">
    <property type="term" value="F:penicillin binding"/>
    <property type="evidence" value="ECO:0007669"/>
    <property type="project" value="InterPro"/>
</dbReference>
<dbReference type="InterPro" id="IPR050515">
    <property type="entry name" value="Beta-lactam/transpept"/>
</dbReference>
<dbReference type="STRING" id="269670.SAMN02982927_03147"/>
<dbReference type="SUPFAM" id="SSF56519">
    <property type="entry name" value="Penicillin binding protein dimerisation domain"/>
    <property type="match status" value="1"/>
</dbReference>
<dbReference type="Gene3D" id="3.90.1310.10">
    <property type="entry name" value="Penicillin-binding protein 2a (Domain 2)"/>
    <property type="match status" value="1"/>
</dbReference>
<comment type="similarity">
    <text evidence="2">Belongs to the transpeptidase family.</text>
</comment>
<dbReference type="InterPro" id="IPR005311">
    <property type="entry name" value="PBP_dimer"/>
</dbReference>
<name>A0A1I2VPB6_9BACL</name>
<dbReference type="AlphaFoldDB" id="A0A1I2VPB6"/>
<evidence type="ECO:0000256" key="2">
    <source>
        <dbReference type="ARBA" id="ARBA00007171"/>
    </source>
</evidence>
<feature type="domain" description="Penicillin-binding protein dimerisation" evidence="5">
    <location>
        <begin position="155"/>
        <end position="324"/>
    </location>
</feature>
<evidence type="ECO:0000256" key="3">
    <source>
        <dbReference type="ARBA" id="ARBA00023136"/>
    </source>
</evidence>
<dbReference type="InterPro" id="IPR012338">
    <property type="entry name" value="Beta-lactam/transpept-like"/>
</dbReference>
<dbReference type="GO" id="GO:0071972">
    <property type="term" value="F:peptidoglycan L,D-transpeptidase activity"/>
    <property type="evidence" value="ECO:0007669"/>
    <property type="project" value="TreeGrafter"/>
</dbReference>
<dbReference type="Pfam" id="PF00905">
    <property type="entry name" value="Transpeptidase"/>
    <property type="match status" value="1"/>
</dbReference>
<sequence length="674" mass="73848">MNRSKFKLSILFIFFLVSLLMLSSCGSNQPTAKDRMEDYVKAWQKQDFSKMYSLLSKKSQKSVSKTDFISRYKRIYEGIEAGKVKASVKENAKKEGTVQLKATLDTVAGPVKFSQSVQLKEEKRKEKQNWYISWKPGMILPGMKADSKVRVDTLSSTRGEIVDRNGKPLAINGSAARIDLIPGKMGTDSEKAQTINKLTDLLGVSKEQIDQALAASWVKVDSLVPITTIDATKTDLVKQATQLPGVVKTNVESRVYPDKNASAHLTGYVGKMTAELLKKHQNEGYNANSVIGKTGLELLFEKQLRQRDGASIILLDSAGAEVGTIAKKAPVNGQNIQLTIDRNVQDALYSQLKKDAGTGVAIDPRNGDILGLVSAPAYNPNDFVLGISSSAYNKLSNNAKQPLMNRFTSASAPGSTFKPLTAAIALTHKAIDPQQQIAIKGTKWQANKSWGDYYVTRLDHDPEVNLEEALFRSDNIYFAQAALKIGGSTFAADAKKFGFGESLPIQYPMRKSTISNDGKLDSDSLLANSGYGQGQVSVNPLHLSLIYSAFVNDGSMIKPRLIKTNDPPTFWKKNVMSADIAQLLNKDLIQVIDNPAGTAHDAKINGLTIAGKTGTPEFKKKQGKSGRENGWFVAYNTDDPRLMVTMIVENTQKHGGSHYVTPKVKNVFEKVLNK</sequence>
<dbReference type="Gene3D" id="3.10.450.100">
    <property type="entry name" value="NTF2-like, domain 1"/>
    <property type="match status" value="1"/>
</dbReference>
<dbReference type="InterPro" id="IPR032710">
    <property type="entry name" value="NTF2-like_dom_sf"/>
</dbReference>
<dbReference type="GO" id="GO:0071555">
    <property type="term" value="P:cell wall organization"/>
    <property type="evidence" value="ECO:0007669"/>
    <property type="project" value="TreeGrafter"/>
</dbReference>
<dbReference type="SUPFAM" id="SSF54427">
    <property type="entry name" value="NTF2-like"/>
    <property type="match status" value="1"/>
</dbReference>
<evidence type="ECO:0000313" key="8">
    <source>
        <dbReference type="Proteomes" id="UP000198752"/>
    </source>
</evidence>
<comment type="subcellular location">
    <subcellularLocation>
        <location evidence="1">Membrane</location>
    </subcellularLocation>
</comment>
<organism evidence="7 8">
    <name type="scientific">Sporolactobacillus nakayamae</name>
    <dbReference type="NCBI Taxonomy" id="269670"/>
    <lineage>
        <taxon>Bacteria</taxon>
        <taxon>Bacillati</taxon>
        <taxon>Bacillota</taxon>
        <taxon>Bacilli</taxon>
        <taxon>Bacillales</taxon>
        <taxon>Sporolactobacillaceae</taxon>
        <taxon>Sporolactobacillus</taxon>
    </lineage>
</organism>
<dbReference type="PROSITE" id="PS51257">
    <property type="entry name" value="PROKAR_LIPOPROTEIN"/>
    <property type="match status" value="1"/>
</dbReference>
<protein>
    <submittedName>
        <fullName evidence="7">Penicillin-binding protein</fullName>
    </submittedName>
</protein>
<dbReference type="RefSeq" id="WP_093674523.1">
    <property type="nucleotide sequence ID" value="NZ_FOOY01000028.1"/>
</dbReference>
<dbReference type="OrthoDB" id="9766847at2"/>
<dbReference type="GO" id="GO:0005886">
    <property type="term" value="C:plasma membrane"/>
    <property type="evidence" value="ECO:0007669"/>
    <property type="project" value="TreeGrafter"/>
</dbReference>
<evidence type="ECO:0000259" key="6">
    <source>
        <dbReference type="Pfam" id="PF05223"/>
    </source>
</evidence>
<dbReference type="Gene3D" id="3.30.1390.30">
    <property type="entry name" value="Penicillin-binding protein 2a, domain 3"/>
    <property type="match status" value="1"/>
</dbReference>
<evidence type="ECO:0000259" key="4">
    <source>
        <dbReference type="Pfam" id="PF00905"/>
    </source>
</evidence>
<dbReference type="Proteomes" id="UP000198752">
    <property type="component" value="Unassembled WGS sequence"/>
</dbReference>
<reference evidence="8" key="1">
    <citation type="submission" date="2016-10" db="EMBL/GenBank/DDBJ databases">
        <authorList>
            <person name="Varghese N."/>
            <person name="Submissions S."/>
        </authorList>
    </citation>
    <scope>NUCLEOTIDE SEQUENCE [LARGE SCALE GENOMIC DNA]</scope>
    <source>
        <strain evidence="8">ATCC 700379</strain>
    </source>
</reference>
<gene>
    <name evidence="7" type="ORF">SAMN02982927_03147</name>
</gene>
<dbReference type="SUPFAM" id="SSF56601">
    <property type="entry name" value="beta-lactamase/transpeptidase-like"/>
    <property type="match status" value="1"/>
</dbReference>
<dbReference type="EMBL" id="FOOY01000028">
    <property type="protein sequence ID" value="SFG90097.1"/>
    <property type="molecule type" value="Genomic_DNA"/>
</dbReference>
<evidence type="ECO:0000256" key="1">
    <source>
        <dbReference type="ARBA" id="ARBA00004370"/>
    </source>
</evidence>
<dbReference type="InterPro" id="IPR036138">
    <property type="entry name" value="PBP_dimer_sf"/>
</dbReference>
<feature type="domain" description="Penicillin-binding protein transpeptidase" evidence="4">
    <location>
        <begin position="357"/>
        <end position="668"/>
    </location>
</feature>
<dbReference type="PANTHER" id="PTHR30627:SF25">
    <property type="entry name" value="PENICILLIN-BINDING PROTEIN 3"/>
    <property type="match status" value="1"/>
</dbReference>
<dbReference type="Pfam" id="PF03717">
    <property type="entry name" value="PBP_dimer"/>
    <property type="match status" value="1"/>
</dbReference>
<dbReference type="Gene3D" id="3.40.710.10">
    <property type="entry name" value="DD-peptidase/beta-lactamase superfamily"/>
    <property type="match status" value="1"/>
</dbReference>
<dbReference type="InterPro" id="IPR001460">
    <property type="entry name" value="PCN-bd_Tpept"/>
</dbReference>